<feature type="transmembrane region" description="Helical" evidence="2">
    <location>
        <begin position="44"/>
        <end position="65"/>
    </location>
</feature>
<keyword evidence="2" id="KW-1133">Transmembrane helix</keyword>
<proteinExistence type="predicted"/>
<keyword evidence="2" id="KW-0812">Transmembrane</keyword>
<dbReference type="AlphaFoldDB" id="H0F566"/>
<evidence type="ECO:0000313" key="3">
    <source>
        <dbReference type="EMBL" id="EHK66645.1"/>
    </source>
</evidence>
<sequence>MPSGRPDPAPARWGKGDRVPQPYRGPQYVIDDWRGYHLKQPPRGYQWIGVGADYFLIGVATGVVLESVFGR</sequence>
<dbReference type="Gene3D" id="3.10.450.160">
    <property type="entry name" value="inner membrane protein cigr"/>
    <property type="match status" value="1"/>
</dbReference>
<keyword evidence="2" id="KW-0472">Membrane</keyword>
<keyword evidence="4" id="KW-1185">Reference proteome</keyword>
<accession>H0F566</accession>
<dbReference type="Pfam" id="PF11776">
    <property type="entry name" value="RcnB"/>
    <property type="match status" value="1"/>
</dbReference>
<feature type="region of interest" description="Disordered" evidence="1">
    <location>
        <begin position="1"/>
        <end position="20"/>
    </location>
</feature>
<evidence type="ECO:0000256" key="1">
    <source>
        <dbReference type="SAM" id="MobiDB-lite"/>
    </source>
</evidence>
<comment type="caution">
    <text evidence="3">The sequence shown here is derived from an EMBL/GenBank/DDBJ whole genome shotgun (WGS) entry which is preliminary data.</text>
</comment>
<dbReference type="eggNOG" id="COG5455">
    <property type="taxonomic scope" value="Bacteria"/>
</dbReference>
<dbReference type="PATRIC" id="fig|477184.5.peg.1892"/>
<reference evidence="3 4" key="1">
    <citation type="journal article" date="2012" name="J. Bacteriol.">
        <title>Genome sequence of the highly efficient arsenite-oxidizing bacterium Achromobacter arsenitoxydans SY8.</title>
        <authorList>
            <person name="Li X."/>
            <person name="Hu Y."/>
            <person name="Gong J."/>
            <person name="Lin Y."/>
            <person name="Johnstone L."/>
            <person name="Rensing C."/>
            <person name="Wang G."/>
        </authorList>
    </citation>
    <scope>NUCLEOTIDE SEQUENCE [LARGE SCALE GENOMIC DNA]</scope>
    <source>
        <strain evidence="3 4">SY8</strain>
    </source>
</reference>
<dbReference type="EMBL" id="AGUF01000039">
    <property type="protein sequence ID" value="EHK66645.1"/>
    <property type="molecule type" value="Genomic_DNA"/>
</dbReference>
<organism evidence="3 4">
    <name type="scientific">Achromobacter arsenitoxydans SY8</name>
    <dbReference type="NCBI Taxonomy" id="477184"/>
    <lineage>
        <taxon>Bacteria</taxon>
        <taxon>Pseudomonadati</taxon>
        <taxon>Pseudomonadota</taxon>
        <taxon>Betaproteobacteria</taxon>
        <taxon>Burkholderiales</taxon>
        <taxon>Alcaligenaceae</taxon>
        <taxon>Achromobacter</taxon>
    </lineage>
</organism>
<evidence type="ECO:0008006" key="5">
    <source>
        <dbReference type="Google" id="ProtNLM"/>
    </source>
</evidence>
<dbReference type="Proteomes" id="UP000003113">
    <property type="component" value="Unassembled WGS sequence"/>
</dbReference>
<dbReference type="InterPro" id="IPR024572">
    <property type="entry name" value="RcnB"/>
</dbReference>
<dbReference type="STRING" id="477184.KYC_09540"/>
<evidence type="ECO:0000256" key="2">
    <source>
        <dbReference type="SAM" id="Phobius"/>
    </source>
</evidence>
<protein>
    <recommendedName>
        <fullName evidence="5">Integral membrane protein</fullName>
    </recommendedName>
</protein>
<gene>
    <name evidence="3" type="ORF">KYC_09540</name>
</gene>
<name>H0F566_9BURK</name>
<evidence type="ECO:0000313" key="4">
    <source>
        <dbReference type="Proteomes" id="UP000003113"/>
    </source>
</evidence>